<dbReference type="AlphaFoldDB" id="A0A315Y280"/>
<dbReference type="OrthoDB" id="9796262at2"/>
<name>A0A315Y280_RUMFL</name>
<accession>A0A315Y280</accession>
<evidence type="ECO:0000313" key="3">
    <source>
        <dbReference type="Proteomes" id="UP000245720"/>
    </source>
</evidence>
<dbReference type="STRING" id="1265.SAMN02910280_0583"/>
<dbReference type="Pfam" id="PF09579">
    <property type="entry name" value="Spore_YtfJ"/>
    <property type="match status" value="1"/>
</dbReference>
<evidence type="ECO:0000256" key="1">
    <source>
        <dbReference type="SAM" id="MobiDB-lite"/>
    </source>
</evidence>
<dbReference type="EMBL" id="QGDI01000003">
    <property type="protein sequence ID" value="PWJ14154.1"/>
    <property type="molecule type" value="Genomic_DNA"/>
</dbReference>
<evidence type="ECO:0000313" key="2">
    <source>
        <dbReference type="EMBL" id="PWJ14154.1"/>
    </source>
</evidence>
<protein>
    <submittedName>
        <fullName evidence="2">Sporulation protein YtfJ</fullName>
    </submittedName>
</protein>
<proteinExistence type="predicted"/>
<organism evidence="2 3">
    <name type="scientific">Ruminococcus flavefaciens</name>
    <dbReference type="NCBI Taxonomy" id="1265"/>
    <lineage>
        <taxon>Bacteria</taxon>
        <taxon>Bacillati</taxon>
        <taxon>Bacillota</taxon>
        <taxon>Clostridia</taxon>
        <taxon>Eubacteriales</taxon>
        <taxon>Oscillospiraceae</taxon>
        <taxon>Ruminococcus</taxon>
    </lineage>
</organism>
<dbReference type="PANTHER" id="PTHR39162">
    <property type="entry name" value="GLL3345 PROTEIN"/>
    <property type="match status" value="1"/>
</dbReference>
<comment type="caution">
    <text evidence="2">The sequence shown here is derived from an EMBL/GenBank/DDBJ whole genome shotgun (WGS) entry which is preliminary data.</text>
</comment>
<sequence length="144" mass="14645">MSANNTPVSDLLGISIEKIKEMADVNAIIGEPIKLPDGTTIIPVSKVSYGFASGGSDLPSKYDKDLFGGGAGAGVSIKPEGFLVISPDGSAKMVTMEGSSDPISAAIEKMPGIIDKVSGFISKRKGNSDDTAAGGITDESVPLN</sequence>
<gene>
    <name evidence="2" type="ORF">IE37_01087</name>
</gene>
<dbReference type="InterPro" id="IPR014229">
    <property type="entry name" value="Spore_YtfJ"/>
</dbReference>
<reference evidence="2 3" key="1">
    <citation type="submission" date="2018-05" db="EMBL/GenBank/DDBJ databases">
        <title>The Hungate 1000. A catalogue of reference genomes from the rumen microbiome.</title>
        <authorList>
            <person name="Kelly W."/>
        </authorList>
    </citation>
    <scope>NUCLEOTIDE SEQUENCE [LARGE SCALE GENOMIC DNA]</scope>
    <source>
        <strain evidence="2 3">SAb67</strain>
    </source>
</reference>
<feature type="region of interest" description="Disordered" evidence="1">
    <location>
        <begin position="125"/>
        <end position="144"/>
    </location>
</feature>
<dbReference type="PANTHER" id="PTHR39162:SF1">
    <property type="entry name" value="SPORULATION PROTEIN YTFJ"/>
    <property type="match status" value="1"/>
</dbReference>
<dbReference type="Proteomes" id="UP000245720">
    <property type="component" value="Unassembled WGS sequence"/>
</dbReference>
<dbReference type="PIRSF" id="PIRSF021377">
    <property type="entry name" value="YtfJ"/>
    <property type="match status" value="1"/>
</dbReference>
<dbReference type="RefSeq" id="WP_109725922.1">
    <property type="nucleotide sequence ID" value="NZ_CACVSX010000062.1"/>
</dbReference>